<feature type="compositionally biased region" description="Basic residues" evidence="2">
    <location>
        <begin position="637"/>
        <end position="646"/>
    </location>
</feature>
<organism evidence="3 4">
    <name type="scientific">Cuscuta australis</name>
    <dbReference type="NCBI Taxonomy" id="267555"/>
    <lineage>
        <taxon>Eukaryota</taxon>
        <taxon>Viridiplantae</taxon>
        <taxon>Streptophyta</taxon>
        <taxon>Embryophyta</taxon>
        <taxon>Tracheophyta</taxon>
        <taxon>Spermatophyta</taxon>
        <taxon>Magnoliopsida</taxon>
        <taxon>eudicotyledons</taxon>
        <taxon>Gunneridae</taxon>
        <taxon>Pentapetalae</taxon>
        <taxon>asterids</taxon>
        <taxon>lamiids</taxon>
        <taxon>Solanales</taxon>
        <taxon>Convolvulaceae</taxon>
        <taxon>Cuscuteae</taxon>
        <taxon>Cuscuta</taxon>
        <taxon>Cuscuta subgen. Grammica</taxon>
        <taxon>Cuscuta sect. Cleistogrammica</taxon>
    </lineage>
</organism>
<feature type="compositionally biased region" description="Polar residues" evidence="2">
    <location>
        <begin position="200"/>
        <end position="223"/>
    </location>
</feature>
<feature type="compositionally biased region" description="Polar residues" evidence="2">
    <location>
        <begin position="617"/>
        <end position="629"/>
    </location>
</feature>
<accession>A0A328E721</accession>
<feature type="coiled-coil region" evidence="1">
    <location>
        <begin position="93"/>
        <end position="120"/>
    </location>
</feature>
<keyword evidence="4" id="KW-1185">Reference proteome</keyword>
<proteinExistence type="predicted"/>
<evidence type="ECO:0000256" key="2">
    <source>
        <dbReference type="SAM" id="MobiDB-lite"/>
    </source>
</evidence>
<protein>
    <submittedName>
        <fullName evidence="3">Uncharacterized protein</fullName>
    </submittedName>
</protein>
<dbReference type="EMBL" id="NQVE01000035">
    <property type="protein sequence ID" value="RAL52271.1"/>
    <property type="molecule type" value="Genomic_DNA"/>
</dbReference>
<feature type="compositionally biased region" description="Basic and acidic residues" evidence="2">
    <location>
        <begin position="889"/>
        <end position="903"/>
    </location>
</feature>
<feature type="region of interest" description="Disordered" evidence="2">
    <location>
        <begin position="733"/>
        <end position="769"/>
    </location>
</feature>
<name>A0A328E721_9ASTE</name>
<feature type="region of interest" description="Disordered" evidence="2">
    <location>
        <begin position="200"/>
        <end position="334"/>
    </location>
</feature>
<feature type="compositionally biased region" description="Low complexity" evidence="2">
    <location>
        <begin position="263"/>
        <end position="278"/>
    </location>
</feature>
<evidence type="ECO:0000313" key="3">
    <source>
        <dbReference type="EMBL" id="RAL52271.1"/>
    </source>
</evidence>
<dbReference type="AlphaFoldDB" id="A0A328E721"/>
<feature type="compositionally biased region" description="Basic and acidic residues" evidence="2">
    <location>
        <begin position="679"/>
        <end position="689"/>
    </location>
</feature>
<dbReference type="PANTHER" id="PTHR31008">
    <property type="entry name" value="COP1-INTERACTING PROTEIN-RELATED"/>
    <property type="match status" value="1"/>
</dbReference>
<reference evidence="3 4" key="1">
    <citation type="submission" date="2018-06" db="EMBL/GenBank/DDBJ databases">
        <title>The Genome of Cuscuta australis (Dodder) Provides Insight into the Evolution of Plant Parasitism.</title>
        <authorList>
            <person name="Liu H."/>
        </authorList>
    </citation>
    <scope>NUCLEOTIDE SEQUENCE [LARGE SCALE GENOMIC DNA]</scope>
    <source>
        <strain evidence="4">cv. Yunnan</strain>
        <tissue evidence="3">Vines</tissue>
    </source>
</reference>
<feature type="region of interest" description="Disordered" evidence="2">
    <location>
        <begin position="393"/>
        <end position="439"/>
    </location>
</feature>
<gene>
    <name evidence="3" type="ORF">DM860_016120</name>
</gene>
<feature type="compositionally biased region" description="Low complexity" evidence="2">
    <location>
        <begin position="661"/>
        <end position="678"/>
    </location>
</feature>
<evidence type="ECO:0000313" key="4">
    <source>
        <dbReference type="Proteomes" id="UP000249390"/>
    </source>
</evidence>
<comment type="caution">
    <text evidence="3">The sequence shown here is derived from an EMBL/GenBank/DDBJ whole genome shotgun (WGS) entry which is preliminary data.</text>
</comment>
<feature type="compositionally biased region" description="Basic residues" evidence="2">
    <location>
        <begin position="523"/>
        <end position="533"/>
    </location>
</feature>
<feature type="region of interest" description="Disordered" evidence="2">
    <location>
        <begin position="875"/>
        <end position="904"/>
    </location>
</feature>
<feature type="compositionally biased region" description="Basic and acidic residues" evidence="2">
    <location>
        <begin position="302"/>
        <end position="314"/>
    </location>
</feature>
<dbReference type="Proteomes" id="UP000249390">
    <property type="component" value="Unassembled WGS sequence"/>
</dbReference>
<feature type="compositionally biased region" description="Basic and acidic residues" evidence="2">
    <location>
        <begin position="545"/>
        <end position="554"/>
    </location>
</feature>
<feature type="region of interest" description="Disordered" evidence="2">
    <location>
        <begin position="454"/>
        <end position="720"/>
    </location>
</feature>
<feature type="compositionally biased region" description="Basic and acidic residues" evidence="2">
    <location>
        <begin position="455"/>
        <end position="514"/>
    </location>
</feature>
<feature type="region of interest" description="Disordered" evidence="2">
    <location>
        <begin position="800"/>
        <end position="853"/>
    </location>
</feature>
<feature type="compositionally biased region" description="Basic and acidic residues" evidence="2">
    <location>
        <begin position="412"/>
        <end position="434"/>
    </location>
</feature>
<evidence type="ECO:0000256" key="1">
    <source>
        <dbReference type="SAM" id="Coils"/>
    </source>
</evidence>
<sequence>MSSTMNADEVLDYIEFRIYPSENRYEACISCHNEIETASSGLLEQLALHSSIAKALSLKGSESYFKLEPPDNLSEATWFSKITLIRCLNIINSMDILEKFKEMEKEISQLEEARKFHASLYAKADDNYQTPDSSKNELLRAIDLRLTTLRGELADAFDLAVGTTCSCEDIIGVEKFSDHFGADDLRNTLQKLVIWRGENGSTDTANKKQSVAEQDSETNQPVSSDPPVRYGASPAKAARAEREISSESEDSSSCAAEERSRPLARPSSPRRSASPMRRVQIGRSGTRRPAALTIKNLSSHLPVREKRASRKDESSSGGEEEDSEKASKRSERMMSVQDAINLFERKQRDYHHQSTVDVKKAVSVVANKTVLRRWSSGMCVESSKDPASMAANGLETEKTNVDSDSGAGPNACEEKESAVEEEQRGDGVHTESRRLTSSAEWNCQKEAELDQLLSKMRETKPGKHENVVPNDVKDQTAIEHQKGGLYKEKRNDHDDKLKRGTVRSKEKQQVRGKPDLATGKVKTVSKKPIKKSKTLPMESGNSKSETPRPADLKKVSTKVQSLPATRKSWPSAPSPRAKTPPPLMASTSPATARRRSHPNTLPVHQRGKGPTPPAKSAENSARNASSDKNQPAVTKPAKTKVAKSAKTKAQPVSANLDSPAKSKLYNSKVSKKSSVVPLESKETPKEPKTFLRKGSGPGSGVSPVTKKKVSPPEQSLRDSVDLVKDPILTGPIDQHCDGLLDPHTETETNSPSKCEETESSDILPTKDENDFCENQIKNEVEEEETDIPPTAWVEEIEEIDTGNSSSADVGPVKAASPRVRHSLSQMLREESSEPETTTEWGNAENPPTVVYQKDVPKGFKRLLKFARKSKTDVIVNSSGVAEGEDDNEESRVNSRKGSSDKPLKKAAFHGHQNAVGHQRPVAQSVSQQVEEGRVSASVTSVKSSRSFFSLSAFKGSKCADSNLR</sequence>
<feature type="compositionally biased region" description="Basic and acidic residues" evidence="2">
    <location>
        <begin position="734"/>
        <end position="746"/>
    </location>
</feature>
<dbReference type="PANTHER" id="PTHR31008:SF5">
    <property type="entry name" value="EXPRESSED PROTEIN"/>
    <property type="match status" value="1"/>
</dbReference>
<keyword evidence="1" id="KW-0175">Coiled coil</keyword>